<evidence type="ECO:0000256" key="4">
    <source>
        <dbReference type="ARBA" id="ARBA00022691"/>
    </source>
</evidence>
<keyword evidence="4" id="KW-0949">S-adenosyl-L-methionine</keyword>
<organism evidence="7 8">
    <name type="scientific">Streptomyces phaeoluteigriseus</name>
    <dbReference type="NCBI Taxonomy" id="114686"/>
    <lineage>
        <taxon>Bacteria</taxon>
        <taxon>Bacillati</taxon>
        <taxon>Actinomycetota</taxon>
        <taxon>Actinomycetes</taxon>
        <taxon>Kitasatosporales</taxon>
        <taxon>Streptomycetaceae</taxon>
        <taxon>Streptomyces</taxon>
        <taxon>Streptomyces aurantiacus group</taxon>
    </lineage>
</organism>
<evidence type="ECO:0000256" key="2">
    <source>
        <dbReference type="ARBA" id="ARBA00022603"/>
    </source>
</evidence>
<dbReference type="RefSeq" id="WP_252545224.1">
    <property type="nucleotide sequence ID" value="NZ_CP099468.1"/>
</dbReference>
<evidence type="ECO:0000256" key="5">
    <source>
        <dbReference type="ARBA" id="ARBA00047942"/>
    </source>
</evidence>
<dbReference type="InterPro" id="IPR050953">
    <property type="entry name" value="N4_N6_ade-DNA_methylase"/>
</dbReference>
<proteinExistence type="predicted"/>
<sequence length="1427" mass="160370">MTSDAKRALSSTIRSLRARLLENLHAATETAYRLSVHARDAGLDEAARARRNRLEAWVAEQLRAQGAAKTNGDRSADDFRREAEKQAAYTLLNRLVMLRLMEAPGPSGEPLRAPAVVTGGWESRAYRDFRQLAPELVRGDETEGYAFLLRLTFEDLATELPGLYGPAGVADLVPIPAATLRHIIDALNTEALETCWTDDMTLGWVYQYWNDPEREALDDKLNGGGKVEPHEIASKTQMFTERYMVDWLLQNSLGPMWLAMCQKHGWTPEVQADGTFDRLEERRAEWRAKRASGEVPLTDLMPLQSDAERRWVYYVPQPVPDHAVAQASETVRELKLLDPAVGSGHFLVVAFDLLVALYREEARHRGEAGEGRWSDRAIVERILSHNLHGIDLDPRAAQIAAAALWLKARQVAPDARPERLNLVASNLRLASLADDDPALVELGREVERETGIPGGLTDTLIHALRGADHLGSLLKVDAAVDEALERHEAALGRAIAEQGDLFTGFKLQRQRVAIGRDEAKATLLDLIEGFLAKHTGGDDLGLRLRGEQLAAGVRFVRLVREGAYDLVVANPPYQGTSKMTDTKYVEKTYPLGKADLYAAFLLRGLELVRDGGIVAQVSMNGWMFLKQYTGLRKAVLTEHSVRSMVDLLWGAFEQMRDYTVAMYCLMRGKVEGTQSGGLIPTPRDEQRDRSISALHRKRAAILCHEGRRTFDPAALKVVPEWPLVYWWESDFIRQYASLAKLADAAPVRNGLSTQNNTRFLRLAWEVSPSHLYLGMGSLDPSPRANWALYIKGAEGRAWLEDARDVVRFSRFGMEVKVFNEELYGSYSRSVKNEVHYFEKGVAFALIGSGFTARAHRYRSIFGHMGASVFPGEQNLASVVCLLNSSLARSVLSSLNPGVHFLVGDVNRLPLFPMDDADAIFAQVEAAFATHESHREPSVEFKYPGPSPWRHAQDWAQTAVDRPESEPLLDYIEQLDRESPADHLSFAFGVALGRFDPEGKGVLDPTTADVSQILPHGVLFLDRSLDTEDRRDSLGHPAAAPLHTAWSEYGPALGTKRGLRDWLALDFFKDVHKGMYENRPIHWPLSSSDKTFVAWVNIHRMNEQTLRVLLADHLVPTLARLDGELSDLRSARDSADKKASRAAERQYDRVLKTRDELQAFIAGVEQCADRGAPPTDNKCLQREQDARYEPSLDDGVMINSAGLWPLLDPQWKDPKKWWKELATAQGRKDYDWSHLAMRYWSTRVDRKCQQDPSLAVAHGCFWRYHPERAWSWELRLQDEVGPEFKIEEAPYQLGGRDLGDGGDRPHRDSFLRDHPIKALVAIEKEAARRMGRGKSRKLVPEMRILETGLWPAHAEALWNMELRLAEKQGAELRILAPDEPEARAAFESCYPQRVSARKDFLANLVPPVELFEDEDAYDDAETSEENDT</sequence>
<dbReference type="PANTHER" id="PTHR33841">
    <property type="entry name" value="DNA METHYLTRANSFERASE YEEA-RELATED"/>
    <property type="match status" value="1"/>
</dbReference>
<evidence type="ECO:0000259" key="6">
    <source>
        <dbReference type="Pfam" id="PF07669"/>
    </source>
</evidence>
<dbReference type="Proteomes" id="UP001056374">
    <property type="component" value="Chromosome"/>
</dbReference>
<keyword evidence="2 7" id="KW-0489">Methyltransferase</keyword>
<protein>
    <recommendedName>
        <fullName evidence="1">site-specific DNA-methyltransferase (adenine-specific)</fullName>
        <ecNumber evidence="1">2.1.1.72</ecNumber>
    </recommendedName>
</protein>
<comment type="catalytic activity">
    <reaction evidence="5">
        <text>a 2'-deoxyadenosine in DNA + S-adenosyl-L-methionine = an N(6)-methyl-2'-deoxyadenosine in DNA + S-adenosyl-L-homocysteine + H(+)</text>
        <dbReference type="Rhea" id="RHEA:15197"/>
        <dbReference type="Rhea" id="RHEA-COMP:12418"/>
        <dbReference type="Rhea" id="RHEA-COMP:12419"/>
        <dbReference type="ChEBI" id="CHEBI:15378"/>
        <dbReference type="ChEBI" id="CHEBI:57856"/>
        <dbReference type="ChEBI" id="CHEBI:59789"/>
        <dbReference type="ChEBI" id="CHEBI:90615"/>
        <dbReference type="ChEBI" id="CHEBI:90616"/>
        <dbReference type="EC" id="2.1.1.72"/>
    </reaction>
</comment>
<dbReference type="PRINTS" id="PR00507">
    <property type="entry name" value="N12N6MTFRASE"/>
</dbReference>
<evidence type="ECO:0000256" key="3">
    <source>
        <dbReference type="ARBA" id="ARBA00022679"/>
    </source>
</evidence>
<keyword evidence="3 7" id="KW-0808">Transferase</keyword>
<dbReference type="InterPro" id="IPR011639">
    <property type="entry name" value="MethylTrfase_TaqI-like_dom"/>
</dbReference>
<dbReference type="GO" id="GO:0009007">
    <property type="term" value="F:site-specific DNA-methyltransferase (adenine-specific) activity"/>
    <property type="evidence" value="ECO:0007669"/>
    <property type="project" value="UniProtKB-EC"/>
</dbReference>
<dbReference type="NCBIfam" id="NF033455">
    <property type="entry name" value="BREX_6_MTaseX"/>
    <property type="match status" value="1"/>
</dbReference>
<dbReference type="InterPro" id="IPR002052">
    <property type="entry name" value="DNA_methylase_N6_adenine_CS"/>
</dbReference>
<name>A0ABY4Z2J0_9ACTN</name>
<evidence type="ECO:0000313" key="7">
    <source>
        <dbReference type="EMBL" id="USQ82557.1"/>
    </source>
</evidence>
<feature type="domain" description="Type II methyltransferase M.TaqI-like" evidence="6">
    <location>
        <begin position="385"/>
        <end position="647"/>
    </location>
</feature>
<dbReference type="GO" id="GO:0032259">
    <property type="term" value="P:methylation"/>
    <property type="evidence" value="ECO:0007669"/>
    <property type="project" value="UniProtKB-KW"/>
</dbReference>
<dbReference type="Pfam" id="PF07669">
    <property type="entry name" value="Eco57I"/>
    <property type="match status" value="1"/>
</dbReference>
<dbReference type="EC" id="2.1.1.72" evidence="1"/>
<keyword evidence="8" id="KW-1185">Reference proteome</keyword>
<reference evidence="7" key="1">
    <citation type="submission" date="2022-06" db="EMBL/GenBank/DDBJ databases">
        <title>Complete genome sequence of soil microorganisms Streptomyces sp. Qhu-M197 isolated from Alpine meadows habitats on the Tibetan Plateau.</title>
        <authorList>
            <person name="Zhang B."/>
            <person name="Xiang X."/>
            <person name="Fan J."/>
        </authorList>
    </citation>
    <scope>NUCLEOTIDE SEQUENCE</scope>
    <source>
        <strain evidence="7">Qhu-M197</strain>
    </source>
</reference>
<dbReference type="Gene3D" id="3.40.50.150">
    <property type="entry name" value="Vaccinia Virus protein VP39"/>
    <property type="match status" value="1"/>
</dbReference>
<accession>A0ABY4Z2J0</accession>
<dbReference type="InterPro" id="IPR029063">
    <property type="entry name" value="SAM-dependent_MTases_sf"/>
</dbReference>
<dbReference type="PANTHER" id="PTHR33841:SF1">
    <property type="entry name" value="DNA METHYLTRANSFERASE A"/>
    <property type="match status" value="1"/>
</dbReference>
<evidence type="ECO:0000256" key="1">
    <source>
        <dbReference type="ARBA" id="ARBA00011900"/>
    </source>
</evidence>
<dbReference type="SUPFAM" id="SSF53335">
    <property type="entry name" value="S-adenosyl-L-methionine-dependent methyltransferases"/>
    <property type="match status" value="1"/>
</dbReference>
<dbReference type="EMBL" id="CP099468">
    <property type="protein sequence ID" value="USQ82557.1"/>
    <property type="molecule type" value="Genomic_DNA"/>
</dbReference>
<evidence type="ECO:0000313" key="8">
    <source>
        <dbReference type="Proteomes" id="UP001056374"/>
    </source>
</evidence>
<dbReference type="PROSITE" id="PS00092">
    <property type="entry name" value="N6_MTASE"/>
    <property type="match status" value="1"/>
</dbReference>
<gene>
    <name evidence="7" type="primary">pglX</name>
    <name evidence="7" type="ORF">NFX46_01500</name>
</gene>